<reference evidence="4" key="1">
    <citation type="journal article" date="2019" name="Int. J. Syst. Evol. Microbiol.">
        <title>The Global Catalogue of Microorganisms (GCM) 10K type strain sequencing project: providing services to taxonomists for standard genome sequencing and annotation.</title>
        <authorList>
            <consortium name="The Broad Institute Genomics Platform"/>
            <consortium name="The Broad Institute Genome Sequencing Center for Infectious Disease"/>
            <person name="Wu L."/>
            <person name="Ma J."/>
        </authorList>
    </citation>
    <scope>NUCLEOTIDE SEQUENCE [LARGE SCALE GENOMIC DNA]</scope>
    <source>
        <strain evidence="4">JCM 18531</strain>
    </source>
</reference>
<accession>A0ABP8WVH0</accession>
<dbReference type="RefSeq" id="WP_345519806.1">
    <property type="nucleotide sequence ID" value="NZ_BAABKM010000002.1"/>
</dbReference>
<feature type="chain" id="PRO_5046807348" description="Bacterial Ig-like domain-containing protein" evidence="1">
    <location>
        <begin position="21"/>
        <end position="282"/>
    </location>
</feature>
<dbReference type="InterPro" id="IPR013783">
    <property type="entry name" value="Ig-like_fold"/>
</dbReference>
<evidence type="ECO:0000313" key="4">
    <source>
        <dbReference type="Proteomes" id="UP001499974"/>
    </source>
</evidence>
<dbReference type="Pfam" id="PF16640">
    <property type="entry name" value="Big_3_5"/>
    <property type="match status" value="1"/>
</dbReference>
<dbReference type="InterPro" id="IPR032109">
    <property type="entry name" value="Big_3_5"/>
</dbReference>
<sequence>MNLRHLSARAAVAGITTALAAGALVGVSTTAANAESVTAPYSCSAGSTTLPIGVTATADLSGYPSLASGTPVSPGLVSLNLTFTVPADVVNALMAPPYNQTQIGGGSSDLAFPIGKGSVPIAAFTIDPVQLVHDTPATLTKQVSNSAFNLPEAGAAAVTMPASFTLNSIMPLACTTDSKQVITTYTISKQTASVTAKAPKSVKKNKAFSVVVKVAGQNKPATGKVTAKVGKKTIGTGVLKKGKAAIKVKKGLKKTSKITFVYAGDKSTAGSSSFPVKVTVKK</sequence>
<protein>
    <recommendedName>
        <fullName evidence="2">Bacterial Ig-like domain-containing protein</fullName>
    </recommendedName>
</protein>
<keyword evidence="4" id="KW-1185">Reference proteome</keyword>
<evidence type="ECO:0000313" key="3">
    <source>
        <dbReference type="EMBL" id="GAA4696244.1"/>
    </source>
</evidence>
<organism evidence="3 4">
    <name type="scientific">Nocardioides conyzicola</name>
    <dbReference type="NCBI Taxonomy" id="1651781"/>
    <lineage>
        <taxon>Bacteria</taxon>
        <taxon>Bacillati</taxon>
        <taxon>Actinomycetota</taxon>
        <taxon>Actinomycetes</taxon>
        <taxon>Propionibacteriales</taxon>
        <taxon>Nocardioidaceae</taxon>
        <taxon>Nocardioides</taxon>
    </lineage>
</organism>
<dbReference type="EMBL" id="BAABKM010000002">
    <property type="protein sequence ID" value="GAA4696244.1"/>
    <property type="molecule type" value="Genomic_DNA"/>
</dbReference>
<name>A0ABP8WVH0_9ACTN</name>
<proteinExistence type="predicted"/>
<evidence type="ECO:0000259" key="2">
    <source>
        <dbReference type="Pfam" id="PF16640"/>
    </source>
</evidence>
<dbReference type="Proteomes" id="UP001499974">
    <property type="component" value="Unassembled WGS sequence"/>
</dbReference>
<dbReference type="Gene3D" id="2.60.40.10">
    <property type="entry name" value="Immunoglobulins"/>
    <property type="match status" value="1"/>
</dbReference>
<keyword evidence="1" id="KW-0732">Signal</keyword>
<feature type="signal peptide" evidence="1">
    <location>
        <begin position="1"/>
        <end position="20"/>
    </location>
</feature>
<gene>
    <name evidence="3" type="ORF">GCM10023349_09710</name>
</gene>
<feature type="domain" description="Bacterial Ig-like" evidence="2">
    <location>
        <begin position="197"/>
        <end position="280"/>
    </location>
</feature>
<evidence type="ECO:0000256" key="1">
    <source>
        <dbReference type="SAM" id="SignalP"/>
    </source>
</evidence>
<comment type="caution">
    <text evidence="3">The sequence shown here is derived from an EMBL/GenBank/DDBJ whole genome shotgun (WGS) entry which is preliminary data.</text>
</comment>